<dbReference type="Proteomes" id="UP001209878">
    <property type="component" value="Unassembled WGS sequence"/>
</dbReference>
<dbReference type="GO" id="GO:0005975">
    <property type="term" value="P:carbohydrate metabolic process"/>
    <property type="evidence" value="ECO:0007669"/>
    <property type="project" value="InterPro"/>
</dbReference>
<proteinExistence type="inferred from homology"/>
<gene>
    <name evidence="6" type="ORF">NP493_1463g01044</name>
</gene>
<evidence type="ECO:0000259" key="5">
    <source>
        <dbReference type="PROSITE" id="PS51910"/>
    </source>
</evidence>
<dbReference type="InterPro" id="IPR001223">
    <property type="entry name" value="Glyco_hydro18_cat"/>
</dbReference>
<dbReference type="SMART" id="SM00636">
    <property type="entry name" value="Glyco_18"/>
    <property type="match status" value="1"/>
</dbReference>
<dbReference type="Gene3D" id="3.10.50.10">
    <property type="match status" value="1"/>
</dbReference>
<dbReference type="SUPFAM" id="SSF54556">
    <property type="entry name" value="Chitinase insertion domain"/>
    <property type="match status" value="1"/>
</dbReference>
<dbReference type="SUPFAM" id="SSF51445">
    <property type="entry name" value="(Trans)glycosidases"/>
    <property type="match status" value="1"/>
</dbReference>
<evidence type="ECO:0000313" key="7">
    <source>
        <dbReference type="Proteomes" id="UP001209878"/>
    </source>
</evidence>
<reference evidence="6" key="1">
    <citation type="journal article" date="2023" name="Mol. Biol. Evol.">
        <title>Third-Generation Sequencing Reveals the Adaptive Role of the Epigenome in Three Deep-Sea Polychaetes.</title>
        <authorList>
            <person name="Perez M."/>
            <person name="Aroh O."/>
            <person name="Sun Y."/>
            <person name="Lan Y."/>
            <person name="Juniper S.K."/>
            <person name="Young C.R."/>
            <person name="Angers B."/>
            <person name="Qian P.Y."/>
        </authorList>
    </citation>
    <scope>NUCLEOTIDE SEQUENCE</scope>
    <source>
        <strain evidence="6">R07B-5</strain>
    </source>
</reference>
<comment type="similarity">
    <text evidence="4">Belongs to the glycosyl hydrolase 18 family.</text>
</comment>
<sequence>MTAMLSTAANRKEFVDSTVKYLRDRNFDGLDLDFEYPGRRGSPSGDKQRFTFLVQELREAFDEDALATGKDRLLLTAAVGAGKGTIDRAYEVDKLSRSLDFFNVMTYDYHGGWDSQTGHNAPLYPTAAETGTDRNKNIEWTMTYYVALGAAPEKLVVGMPLYGRGYKIVDAAQHGPGTPAHGSSAPAQYTRETGVYSYYEVCDYLGNGGTRVYEDDQCVPYAYGPGTWITYDDKVSLRKKVTWLKENGFGGWLVWSLDMDDFTGDFCHSEKYPLVNSLVKALQQPVETR</sequence>
<protein>
    <recommendedName>
        <fullName evidence="5">GH18 domain-containing protein</fullName>
    </recommendedName>
</protein>
<evidence type="ECO:0000313" key="6">
    <source>
        <dbReference type="EMBL" id="KAK2163330.1"/>
    </source>
</evidence>
<evidence type="ECO:0000256" key="2">
    <source>
        <dbReference type="ARBA" id="ARBA00023295"/>
    </source>
</evidence>
<dbReference type="EMBL" id="JAODUO010001467">
    <property type="protein sequence ID" value="KAK2163330.1"/>
    <property type="molecule type" value="Genomic_DNA"/>
</dbReference>
<evidence type="ECO:0000256" key="1">
    <source>
        <dbReference type="ARBA" id="ARBA00022801"/>
    </source>
</evidence>
<dbReference type="InterPro" id="IPR029070">
    <property type="entry name" value="Chitinase_insertion_sf"/>
</dbReference>
<keyword evidence="1 3" id="KW-0378">Hydrolase</keyword>
<dbReference type="GO" id="GO:0005576">
    <property type="term" value="C:extracellular region"/>
    <property type="evidence" value="ECO:0007669"/>
    <property type="project" value="TreeGrafter"/>
</dbReference>
<dbReference type="InterPro" id="IPR001579">
    <property type="entry name" value="Glyco_hydro_18_chit_AS"/>
</dbReference>
<dbReference type="Pfam" id="PF00704">
    <property type="entry name" value="Glyco_hydro_18"/>
    <property type="match status" value="1"/>
</dbReference>
<dbReference type="PROSITE" id="PS01095">
    <property type="entry name" value="GH18_1"/>
    <property type="match status" value="1"/>
</dbReference>
<comment type="caution">
    <text evidence="6">The sequence shown here is derived from an EMBL/GenBank/DDBJ whole genome shotgun (WGS) entry which is preliminary data.</text>
</comment>
<name>A0AAD9NAX1_RIDPI</name>
<keyword evidence="7" id="KW-1185">Reference proteome</keyword>
<evidence type="ECO:0000256" key="4">
    <source>
        <dbReference type="RuleBase" id="RU004453"/>
    </source>
</evidence>
<dbReference type="InterPro" id="IPR011583">
    <property type="entry name" value="Chitinase_II/V-like_cat"/>
</dbReference>
<dbReference type="GO" id="GO:0006032">
    <property type="term" value="P:chitin catabolic process"/>
    <property type="evidence" value="ECO:0007669"/>
    <property type="project" value="TreeGrafter"/>
</dbReference>
<dbReference type="PROSITE" id="PS51910">
    <property type="entry name" value="GH18_2"/>
    <property type="match status" value="1"/>
</dbReference>
<dbReference type="FunFam" id="3.10.50.10:FF:000008">
    <property type="entry name" value="Chitinase 11"/>
    <property type="match status" value="1"/>
</dbReference>
<dbReference type="Gene3D" id="3.20.20.80">
    <property type="entry name" value="Glycosidases"/>
    <property type="match status" value="1"/>
</dbReference>
<accession>A0AAD9NAX1</accession>
<dbReference type="PANTHER" id="PTHR11177">
    <property type="entry name" value="CHITINASE"/>
    <property type="match status" value="1"/>
</dbReference>
<dbReference type="InterPro" id="IPR017853">
    <property type="entry name" value="GH"/>
</dbReference>
<dbReference type="PANTHER" id="PTHR11177:SF317">
    <property type="entry name" value="CHITINASE 12-RELATED"/>
    <property type="match status" value="1"/>
</dbReference>
<dbReference type="AlphaFoldDB" id="A0AAD9NAX1"/>
<dbReference type="InterPro" id="IPR050314">
    <property type="entry name" value="Glycosyl_Hydrlase_18"/>
</dbReference>
<evidence type="ECO:0000256" key="3">
    <source>
        <dbReference type="RuleBase" id="RU000489"/>
    </source>
</evidence>
<dbReference type="GO" id="GO:0008061">
    <property type="term" value="F:chitin binding"/>
    <property type="evidence" value="ECO:0007669"/>
    <property type="project" value="InterPro"/>
</dbReference>
<organism evidence="6 7">
    <name type="scientific">Ridgeia piscesae</name>
    <name type="common">Tubeworm</name>
    <dbReference type="NCBI Taxonomy" id="27915"/>
    <lineage>
        <taxon>Eukaryota</taxon>
        <taxon>Metazoa</taxon>
        <taxon>Spiralia</taxon>
        <taxon>Lophotrochozoa</taxon>
        <taxon>Annelida</taxon>
        <taxon>Polychaeta</taxon>
        <taxon>Sedentaria</taxon>
        <taxon>Canalipalpata</taxon>
        <taxon>Sabellida</taxon>
        <taxon>Siboglinidae</taxon>
        <taxon>Ridgeia</taxon>
    </lineage>
</organism>
<dbReference type="GO" id="GO:0004568">
    <property type="term" value="F:chitinase activity"/>
    <property type="evidence" value="ECO:0007669"/>
    <property type="project" value="TreeGrafter"/>
</dbReference>
<keyword evidence="2 3" id="KW-0326">Glycosidase</keyword>
<feature type="domain" description="GH18" evidence="5">
    <location>
        <begin position="1"/>
        <end position="285"/>
    </location>
</feature>